<dbReference type="CDD" id="cd00067">
    <property type="entry name" value="GAL4"/>
    <property type="match status" value="1"/>
</dbReference>
<name>A0A1L9R8U0_ASPWE</name>
<evidence type="ECO:0000256" key="5">
    <source>
        <dbReference type="ARBA" id="ARBA00023163"/>
    </source>
</evidence>
<evidence type="ECO:0000259" key="8">
    <source>
        <dbReference type="PROSITE" id="PS50048"/>
    </source>
</evidence>
<dbReference type="Gene3D" id="4.10.240.10">
    <property type="entry name" value="Zn(2)-C6 fungal-type DNA-binding domain"/>
    <property type="match status" value="1"/>
</dbReference>
<organism evidence="9 10">
    <name type="scientific">Aspergillus wentii DTO 134E9</name>
    <dbReference type="NCBI Taxonomy" id="1073089"/>
    <lineage>
        <taxon>Eukaryota</taxon>
        <taxon>Fungi</taxon>
        <taxon>Dikarya</taxon>
        <taxon>Ascomycota</taxon>
        <taxon>Pezizomycotina</taxon>
        <taxon>Eurotiomycetes</taxon>
        <taxon>Eurotiomycetidae</taxon>
        <taxon>Eurotiales</taxon>
        <taxon>Aspergillaceae</taxon>
        <taxon>Aspergillus</taxon>
        <taxon>Aspergillus subgen. Cremei</taxon>
    </lineage>
</organism>
<evidence type="ECO:0000256" key="4">
    <source>
        <dbReference type="ARBA" id="ARBA00023125"/>
    </source>
</evidence>
<evidence type="ECO:0000256" key="6">
    <source>
        <dbReference type="ARBA" id="ARBA00023242"/>
    </source>
</evidence>
<dbReference type="GeneID" id="63754508"/>
<dbReference type="PROSITE" id="PS00463">
    <property type="entry name" value="ZN2_CY6_FUNGAL_1"/>
    <property type="match status" value="1"/>
</dbReference>
<evidence type="ECO:0000313" key="9">
    <source>
        <dbReference type="EMBL" id="OJJ31303.1"/>
    </source>
</evidence>
<sequence length="636" mass="72226">MATVNNTDHSLSYTHPRSCTVCRQRKVKCDRQRPCTNCIRNGADCLYPPGPGRAPKRPRRVADTRVLDRLSRMEKIVKQFQSQAEGSNNMNTVDESKDEKSSDTDKVEQKFGLLLIDEGRSCYVSNVLWASFGDAIGELRDLLQAEETEDASFEAVSENPSLGSNAAIMGFCSLAHSLHQYHPPLSQSAALLQIFQENVAPLVRIFHMPTLFRVFWDAIASLDSVDKNTEALLFSIYYSAVISLDSEQCISILGVPRANAQETYRFAVEQAMARANLLDTKSVILLQAAVLFLTALRNEDDSRTVWSMTALIFHIAQAMGLHRDGTAFGLRPLETELRRRLWWHICLLDTRSSEYHGCERIVNDTVFDTKLPLNINDSDITPVMAEAPVEHEGATEMTFCLIRCEVLRVVWKISHAKPKNRPSMADREKLNQELRNRLEDKYLKHCNPSVPILLVASTVARVVIARTLLMVHYSPSQNGVPNVPPDIRDRIFAASIELLEHFIVILTNQDIAKFAWHSRTHIQWHLLALPLSEICSRPPSSECDHAWECVNTVYNKWENKEYEKKETLRYPVKRLMAKAQYVRDMQGKSRDPLMQLFPENNQMDKGEAEIFDLLCSIPDDASGFDWNAGMDGLFFP</sequence>
<dbReference type="GO" id="GO:0008270">
    <property type="term" value="F:zinc ion binding"/>
    <property type="evidence" value="ECO:0007669"/>
    <property type="project" value="InterPro"/>
</dbReference>
<feature type="domain" description="Zn(2)-C6 fungal-type" evidence="8">
    <location>
        <begin position="18"/>
        <end position="47"/>
    </location>
</feature>
<dbReference type="EMBL" id="KV878216">
    <property type="protein sequence ID" value="OJJ31303.1"/>
    <property type="molecule type" value="Genomic_DNA"/>
</dbReference>
<protein>
    <recommendedName>
        <fullName evidence="8">Zn(2)-C6 fungal-type domain-containing protein</fullName>
    </recommendedName>
</protein>
<dbReference type="InterPro" id="IPR050613">
    <property type="entry name" value="Sec_Metabolite_Reg"/>
</dbReference>
<dbReference type="CDD" id="cd12148">
    <property type="entry name" value="fungal_TF_MHR"/>
    <property type="match status" value="1"/>
</dbReference>
<dbReference type="VEuPathDB" id="FungiDB:ASPWEDRAFT_62525"/>
<dbReference type="GO" id="GO:0000981">
    <property type="term" value="F:DNA-binding transcription factor activity, RNA polymerase II-specific"/>
    <property type="evidence" value="ECO:0007669"/>
    <property type="project" value="InterPro"/>
</dbReference>
<dbReference type="InterPro" id="IPR036864">
    <property type="entry name" value="Zn2-C6_fun-type_DNA-bd_sf"/>
</dbReference>
<dbReference type="GO" id="GO:0005634">
    <property type="term" value="C:nucleus"/>
    <property type="evidence" value="ECO:0007669"/>
    <property type="project" value="UniProtKB-SubCell"/>
</dbReference>
<dbReference type="SUPFAM" id="SSF57701">
    <property type="entry name" value="Zn2/Cys6 DNA-binding domain"/>
    <property type="match status" value="1"/>
</dbReference>
<keyword evidence="5" id="KW-0804">Transcription</keyword>
<keyword evidence="3" id="KW-0805">Transcription regulation</keyword>
<dbReference type="PROSITE" id="PS50048">
    <property type="entry name" value="ZN2_CY6_FUNGAL_2"/>
    <property type="match status" value="1"/>
</dbReference>
<keyword evidence="2" id="KW-0479">Metal-binding</keyword>
<proteinExistence type="predicted"/>
<dbReference type="OrthoDB" id="435881at2759"/>
<evidence type="ECO:0000256" key="2">
    <source>
        <dbReference type="ARBA" id="ARBA00022723"/>
    </source>
</evidence>
<dbReference type="Proteomes" id="UP000184383">
    <property type="component" value="Unassembled WGS sequence"/>
</dbReference>
<keyword evidence="10" id="KW-1185">Reference proteome</keyword>
<dbReference type="PANTHER" id="PTHR31001:SF57">
    <property type="entry name" value="ZN(II)2CYS6 TRANSCRIPTION FACTOR (EUROFUNG)"/>
    <property type="match status" value="1"/>
</dbReference>
<dbReference type="GO" id="GO:0003677">
    <property type="term" value="F:DNA binding"/>
    <property type="evidence" value="ECO:0007669"/>
    <property type="project" value="UniProtKB-KW"/>
</dbReference>
<comment type="subcellular location">
    <subcellularLocation>
        <location evidence="1">Nucleus</location>
    </subcellularLocation>
</comment>
<dbReference type="RefSeq" id="XP_040684980.1">
    <property type="nucleotide sequence ID" value="XM_040838660.1"/>
</dbReference>
<evidence type="ECO:0000313" key="10">
    <source>
        <dbReference type="Proteomes" id="UP000184383"/>
    </source>
</evidence>
<dbReference type="STRING" id="1073089.A0A1L9R8U0"/>
<dbReference type="InterPro" id="IPR001138">
    <property type="entry name" value="Zn2Cys6_DnaBD"/>
</dbReference>
<dbReference type="PANTHER" id="PTHR31001">
    <property type="entry name" value="UNCHARACTERIZED TRANSCRIPTIONAL REGULATORY PROTEIN"/>
    <property type="match status" value="1"/>
</dbReference>
<evidence type="ECO:0000256" key="7">
    <source>
        <dbReference type="SAM" id="MobiDB-lite"/>
    </source>
</evidence>
<feature type="compositionally biased region" description="Polar residues" evidence="7">
    <location>
        <begin position="81"/>
        <end position="91"/>
    </location>
</feature>
<keyword evidence="6" id="KW-0539">Nucleus</keyword>
<feature type="region of interest" description="Disordered" evidence="7">
    <location>
        <begin position="81"/>
        <end position="104"/>
    </location>
</feature>
<feature type="compositionally biased region" description="Basic and acidic residues" evidence="7">
    <location>
        <begin position="94"/>
        <end position="104"/>
    </location>
</feature>
<dbReference type="SMART" id="SM00066">
    <property type="entry name" value="GAL4"/>
    <property type="match status" value="1"/>
</dbReference>
<dbReference type="Pfam" id="PF00172">
    <property type="entry name" value="Zn_clus"/>
    <property type="match status" value="1"/>
</dbReference>
<dbReference type="Pfam" id="PF04082">
    <property type="entry name" value="Fungal_trans"/>
    <property type="match status" value="1"/>
</dbReference>
<evidence type="ECO:0000256" key="1">
    <source>
        <dbReference type="ARBA" id="ARBA00004123"/>
    </source>
</evidence>
<dbReference type="InterPro" id="IPR007219">
    <property type="entry name" value="XnlR_reg_dom"/>
</dbReference>
<gene>
    <name evidence="9" type="ORF">ASPWEDRAFT_62525</name>
</gene>
<evidence type="ECO:0000256" key="3">
    <source>
        <dbReference type="ARBA" id="ARBA00023015"/>
    </source>
</evidence>
<dbReference type="SMART" id="SM00906">
    <property type="entry name" value="Fungal_trans"/>
    <property type="match status" value="1"/>
</dbReference>
<dbReference type="GO" id="GO:0006351">
    <property type="term" value="P:DNA-templated transcription"/>
    <property type="evidence" value="ECO:0007669"/>
    <property type="project" value="InterPro"/>
</dbReference>
<keyword evidence="4" id="KW-0238">DNA-binding</keyword>
<accession>A0A1L9R8U0</accession>
<dbReference type="AlphaFoldDB" id="A0A1L9R8U0"/>
<reference evidence="10" key="1">
    <citation type="journal article" date="2017" name="Genome Biol.">
        <title>Comparative genomics reveals high biological diversity and specific adaptations in the industrially and medically important fungal genus Aspergillus.</title>
        <authorList>
            <person name="de Vries R.P."/>
            <person name="Riley R."/>
            <person name="Wiebenga A."/>
            <person name="Aguilar-Osorio G."/>
            <person name="Amillis S."/>
            <person name="Uchima C.A."/>
            <person name="Anderluh G."/>
            <person name="Asadollahi M."/>
            <person name="Askin M."/>
            <person name="Barry K."/>
            <person name="Battaglia E."/>
            <person name="Bayram O."/>
            <person name="Benocci T."/>
            <person name="Braus-Stromeyer S.A."/>
            <person name="Caldana C."/>
            <person name="Canovas D."/>
            <person name="Cerqueira G.C."/>
            <person name="Chen F."/>
            <person name="Chen W."/>
            <person name="Choi C."/>
            <person name="Clum A."/>
            <person name="Dos Santos R.A."/>
            <person name="Damasio A.R."/>
            <person name="Diallinas G."/>
            <person name="Emri T."/>
            <person name="Fekete E."/>
            <person name="Flipphi M."/>
            <person name="Freyberg S."/>
            <person name="Gallo A."/>
            <person name="Gournas C."/>
            <person name="Habgood R."/>
            <person name="Hainaut M."/>
            <person name="Harispe M.L."/>
            <person name="Henrissat B."/>
            <person name="Hilden K.S."/>
            <person name="Hope R."/>
            <person name="Hossain A."/>
            <person name="Karabika E."/>
            <person name="Karaffa L."/>
            <person name="Karanyi Z."/>
            <person name="Krasevec N."/>
            <person name="Kuo A."/>
            <person name="Kusch H."/>
            <person name="LaButti K."/>
            <person name="Lagendijk E.L."/>
            <person name="Lapidus A."/>
            <person name="Levasseur A."/>
            <person name="Lindquist E."/>
            <person name="Lipzen A."/>
            <person name="Logrieco A.F."/>
            <person name="MacCabe A."/>
            <person name="Maekelae M.R."/>
            <person name="Malavazi I."/>
            <person name="Melin P."/>
            <person name="Meyer V."/>
            <person name="Mielnichuk N."/>
            <person name="Miskei M."/>
            <person name="Molnar A.P."/>
            <person name="Mule G."/>
            <person name="Ngan C.Y."/>
            <person name="Orejas M."/>
            <person name="Orosz E."/>
            <person name="Ouedraogo J.P."/>
            <person name="Overkamp K.M."/>
            <person name="Park H.-S."/>
            <person name="Perrone G."/>
            <person name="Piumi F."/>
            <person name="Punt P.J."/>
            <person name="Ram A.F."/>
            <person name="Ramon A."/>
            <person name="Rauscher S."/>
            <person name="Record E."/>
            <person name="Riano-Pachon D.M."/>
            <person name="Robert V."/>
            <person name="Roehrig J."/>
            <person name="Ruller R."/>
            <person name="Salamov A."/>
            <person name="Salih N.S."/>
            <person name="Samson R.A."/>
            <person name="Sandor E."/>
            <person name="Sanguinetti M."/>
            <person name="Schuetze T."/>
            <person name="Sepcic K."/>
            <person name="Shelest E."/>
            <person name="Sherlock G."/>
            <person name="Sophianopoulou V."/>
            <person name="Squina F.M."/>
            <person name="Sun H."/>
            <person name="Susca A."/>
            <person name="Todd R.B."/>
            <person name="Tsang A."/>
            <person name="Unkles S.E."/>
            <person name="van de Wiele N."/>
            <person name="van Rossen-Uffink D."/>
            <person name="Oliveira J.V."/>
            <person name="Vesth T.C."/>
            <person name="Visser J."/>
            <person name="Yu J.-H."/>
            <person name="Zhou M."/>
            <person name="Andersen M.R."/>
            <person name="Archer D.B."/>
            <person name="Baker S.E."/>
            <person name="Benoit I."/>
            <person name="Brakhage A.A."/>
            <person name="Braus G.H."/>
            <person name="Fischer R."/>
            <person name="Frisvad J.C."/>
            <person name="Goldman G.H."/>
            <person name="Houbraken J."/>
            <person name="Oakley B."/>
            <person name="Pocsi I."/>
            <person name="Scazzocchio C."/>
            <person name="Seiboth B."/>
            <person name="vanKuyk P.A."/>
            <person name="Wortman J."/>
            <person name="Dyer P.S."/>
            <person name="Grigoriev I.V."/>
        </authorList>
    </citation>
    <scope>NUCLEOTIDE SEQUENCE [LARGE SCALE GENOMIC DNA]</scope>
    <source>
        <strain evidence="10">DTO 134E9</strain>
    </source>
</reference>